<dbReference type="Pfam" id="PF12706">
    <property type="entry name" value="Lactamase_B_2"/>
    <property type="match status" value="1"/>
</dbReference>
<protein>
    <submittedName>
        <fullName evidence="3">L-ascorbate metabolism protein UlaG, beta-lactamase superfamily</fullName>
    </submittedName>
</protein>
<dbReference type="EMBL" id="FOPC01000003">
    <property type="protein sequence ID" value="SFG40626.1"/>
    <property type="molecule type" value="Genomic_DNA"/>
</dbReference>
<dbReference type="STRING" id="435880.SAMN04487988_103276"/>
<accession>A0A1I2RS95</accession>
<sequence length="367" mass="42030">MKIPRPLKTKIVLIPLLAMGLLFSFFLMPSKDNTLNYTENPSLSYAAIPAVWKGTPQLSDGTYQNLFYPFESSLWEVLKWKLSKNPYADQKEKDDRRLELQQISNFNPNGLDQLIWLGHASFLIHLNGKTIITDPVWLDNWVLKRNSELPIDPKQLQHIDYILISHDHRDHCDEETIKLITSLNPKVKILAGLNMKPLIQDWTGKSVQIEEAGWFQQFSGDADLRITYVPARHWSRRGLSDTNQRLWGGFYIQTSEKSIYFMGDSGYGPHFKMISETMGAPDYALMGVGAFRPEWFMNASHTSPQDAGKAFIEMDGKHFIPMHFGTFDLSDEPLLEPLDILTNSPELTNNRLVNPILGKNLLQNLPE</sequence>
<reference evidence="4" key="1">
    <citation type="submission" date="2016-10" db="EMBL/GenBank/DDBJ databases">
        <authorList>
            <person name="Varghese N."/>
            <person name="Submissions S."/>
        </authorList>
    </citation>
    <scope>NUCLEOTIDE SEQUENCE [LARGE SCALE GENOMIC DNA]</scope>
    <source>
        <strain evidence="4">DSM 19315</strain>
    </source>
</reference>
<evidence type="ECO:0000259" key="2">
    <source>
        <dbReference type="Pfam" id="PF12706"/>
    </source>
</evidence>
<feature type="transmembrane region" description="Helical" evidence="1">
    <location>
        <begin position="12"/>
        <end position="28"/>
    </location>
</feature>
<dbReference type="SUPFAM" id="SSF56281">
    <property type="entry name" value="Metallo-hydrolase/oxidoreductase"/>
    <property type="match status" value="1"/>
</dbReference>
<name>A0A1I2RS95_9BACT</name>
<dbReference type="PANTHER" id="PTHR15032">
    <property type="entry name" value="N-ACYL-PHOSPHATIDYLETHANOLAMINE-HYDROLYZING PHOSPHOLIPASE D"/>
    <property type="match status" value="1"/>
</dbReference>
<gene>
    <name evidence="3" type="ORF">SAMN04487988_103276</name>
</gene>
<keyword evidence="4" id="KW-1185">Reference proteome</keyword>
<keyword evidence="1" id="KW-0812">Transmembrane</keyword>
<dbReference type="InterPro" id="IPR001279">
    <property type="entry name" value="Metallo-B-lactamas"/>
</dbReference>
<organism evidence="3 4">
    <name type="scientific">Algoriphagus hitonicola</name>
    <dbReference type="NCBI Taxonomy" id="435880"/>
    <lineage>
        <taxon>Bacteria</taxon>
        <taxon>Pseudomonadati</taxon>
        <taxon>Bacteroidota</taxon>
        <taxon>Cytophagia</taxon>
        <taxon>Cytophagales</taxon>
        <taxon>Cyclobacteriaceae</taxon>
        <taxon>Algoriphagus</taxon>
    </lineage>
</organism>
<keyword evidence="1" id="KW-1133">Transmembrane helix</keyword>
<dbReference type="PANTHER" id="PTHR15032:SF4">
    <property type="entry name" value="N-ACYL-PHOSPHATIDYLETHANOLAMINE-HYDROLYZING PHOSPHOLIPASE D"/>
    <property type="match status" value="1"/>
</dbReference>
<evidence type="ECO:0000313" key="4">
    <source>
        <dbReference type="Proteomes" id="UP000199642"/>
    </source>
</evidence>
<dbReference type="RefSeq" id="WP_245752965.1">
    <property type="nucleotide sequence ID" value="NZ_FOPC01000003.1"/>
</dbReference>
<dbReference type="InterPro" id="IPR036866">
    <property type="entry name" value="RibonucZ/Hydroxyglut_hydro"/>
</dbReference>
<dbReference type="GO" id="GO:0005737">
    <property type="term" value="C:cytoplasm"/>
    <property type="evidence" value="ECO:0007669"/>
    <property type="project" value="TreeGrafter"/>
</dbReference>
<dbReference type="AlphaFoldDB" id="A0A1I2RS95"/>
<feature type="domain" description="Metallo-beta-lactamase" evidence="2">
    <location>
        <begin position="130"/>
        <end position="324"/>
    </location>
</feature>
<dbReference type="Proteomes" id="UP000199642">
    <property type="component" value="Unassembled WGS sequence"/>
</dbReference>
<proteinExistence type="predicted"/>
<dbReference type="Gene3D" id="3.60.15.10">
    <property type="entry name" value="Ribonuclease Z/Hydroxyacylglutathione hydrolase-like"/>
    <property type="match status" value="1"/>
</dbReference>
<evidence type="ECO:0000256" key="1">
    <source>
        <dbReference type="SAM" id="Phobius"/>
    </source>
</evidence>
<keyword evidence="1" id="KW-0472">Membrane</keyword>
<evidence type="ECO:0000313" key="3">
    <source>
        <dbReference type="EMBL" id="SFG40626.1"/>
    </source>
</evidence>